<evidence type="ECO:0000313" key="4">
    <source>
        <dbReference type="EMBL" id="ABX08113.1"/>
    </source>
</evidence>
<dbReference type="PIRSF" id="PIRSF037511">
    <property type="entry name" value="Transl_init_SUI1_pro"/>
    <property type="match status" value="1"/>
</dbReference>
<keyword evidence="1" id="KW-0810">Translation regulation</keyword>
<sequence length="108" mass="11863">MPKGSWREFEDTAVKQTLQSSFQIESKSQLPVRVQKTRVGKGGKTVTVISGLTTRDNDQAKKLLKLLKSRCGTGGTIKGDLFELQGDQVSVVLELLKEEGYHPKKSGS</sequence>
<dbReference type="InterPro" id="IPR005872">
    <property type="entry name" value="SUI1_arc_bac"/>
</dbReference>
<dbReference type="HOGENOM" id="CLU_082805_4_2_3"/>
<dbReference type="Proteomes" id="UP000000788">
    <property type="component" value="Chromosome"/>
</dbReference>
<evidence type="ECO:0000256" key="2">
    <source>
        <dbReference type="ARBA" id="ARBA00022917"/>
    </source>
</evidence>
<dbReference type="Gene3D" id="3.30.780.10">
    <property type="entry name" value="SUI1-like domain"/>
    <property type="match status" value="1"/>
</dbReference>
<dbReference type="GO" id="GO:0003743">
    <property type="term" value="F:translation initiation factor activity"/>
    <property type="evidence" value="ECO:0007669"/>
    <property type="project" value="UniProtKB-KW"/>
</dbReference>
<gene>
    <name evidence="4" type="primary">sui1</name>
    <name evidence="4" type="ordered locus">P9211_01821</name>
</gene>
<keyword evidence="5" id="KW-1185">Reference proteome</keyword>
<dbReference type="PROSITE" id="PS50296">
    <property type="entry name" value="SUI1"/>
    <property type="match status" value="1"/>
</dbReference>
<dbReference type="AlphaFoldDB" id="A9BD25"/>
<proteinExistence type="predicted"/>
<keyword evidence="2" id="KW-0648">Protein biosynthesis</keyword>
<dbReference type="OrthoDB" id="9792915at2"/>
<dbReference type="SUPFAM" id="SSF55159">
    <property type="entry name" value="eIF1-like"/>
    <property type="match status" value="1"/>
</dbReference>
<dbReference type="InterPro" id="IPR036877">
    <property type="entry name" value="SUI1_dom_sf"/>
</dbReference>
<accession>A9BD25</accession>
<evidence type="ECO:0000313" key="5">
    <source>
        <dbReference type="Proteomes" id="UP000000788"/>
    </source>
</evidence>
<keyword evidence="4" id="KW-0396">Initiation factor</keyword>
<reference evidence="4 5" key="1">
    <citation type="journal article" date="2007" name="PLoS Genet.">
        <title>Patterns and implications of gene gain and loss in the evolution of Prochlorococcus.</title>
        <authorList>
            <person name="Kettler G.C."/>
            <person name="Martiny A.C."/>
            <person name="Huang K."/>
            <person name="Zucker J."/>
            <person name="Coleman M.L."/>
            <person name="Rodrigue S."/>
            <person name="Chen F."/>
            <person name="Lapidus A."/>
            <person name="Ferriera S."/>
            <person name="Johnson J."/>
            <person name="Steglich C."/>
            <person name="Church G.M."/>
            <person name="Richardson P."/>
            <person name="Chisholm S.W."/>
        </authorList>
    </citation>
    <scope>NUCLEOTIDE SEQUENCE [LARGE SCALE GENOMIC DNA]</scope>
    <source>
        <strain evidence="5">MIT 9211</strain>
    </source>
</reference>
<dbReference type="STRING" id="93059.P9211_01821"/>
<feature type="domain" description="SUI1" evidence="3">
    <location>
        <begin position="41"/>
        <end position="100"/>
    </location>
</feature>
<dbReference type="RefSeq" id="WP_012194738.1">
    <property type="nucleotide sequence ID" value="NC_009976.1"/>
</dbReference>
<dbReference type="eggNOG" id="COG0023">
    <property type="taxonomic scope" value="Bacteria"/>
</dbReference>
<protein>
    <submittedName>
        <fullName evidence="4">Translation initiation factor SUI1</fullName>
    </submittedName>
</protein>
<dbReference type="KEGG" id="pmj:P9211_01821"/>
<name>A9BD25_PROM4</name>
<evidence type="ECO:0000256" key="1">
    <source>
        <dbReference type="ARBA" id="ARBA00022845"/>
    </source>
</evidence>
<dbReference type="EMBL" id="CP000878">
    <property type="protein sequence ID" value="ABX08113.1"/>
    <property type="molecule type" value="Genomic_DNA"/>
</dbReference>
<dbReference type="GO" id="GO:0006417">
    <property type="term" value="P:regulation of translation"/>
    <property type="evidence" value="ECO:0007669"/>
    <property type="project" value="UniProtKB-KW"/>
</dbReference>
<dbReference type="Pfam" id="PF01253">
    <property type="entry name" value="SUI1"/>
    <property type="match status" value="1"/>
</dbReference>
<organism evidence="4 5">
    <name type="scientific">Prochlorococcus marinus (strain MIT 9211)</name>
    <dbReference type="NCBI Taxonomy" id="93059"/>
    <lineage>
        <taxon>Bacteria</taxon>
        <taxon>Bacillati</taxon>
        <taxon>Cyanobacteriota</taxon>
        <taxon>Cyanophyceae</taxon>
        <taxon>Synechococcales</taxon>
        <taxon>Prochlorococcaceae</taxon>
        <taxon>Prochlorococcus</taxon>
    </lineage>
</organism>
<dbReference type="InterPro" id="IPR001950">
    <property type="entry name" value="SUI1"/>
</dbReference>
<dbReference type="CDD" id="cd11567">
    <property type="entry name" value="YciH_like"/>
    <property type="match status" value="1"/>
</dbReference>
<evidence type="ECO:0000259" key="3">
    <source>
        <dbReference type="PROSITE" id="PS50296"/>
    </source>
</evidence>